<dbReference type="AlphaFoldDB" id="A0AAJ8L9A5"/>
<dbReference type="PANTHER" id="PTHR16062:SF21">
    <property type="entry name" value="CHROMATIN STRUCTURE-REMODELING COMPLEX SUBUNIT RSC1-RELATED"/>
    <property type="match status" value="1"/>
</dbReference>
<dbReference type="GO" id="GO:0016586">
    <property type="term" value="C:RSC-type complex"/>
    <property type="evidence" value="ECO:0007669"/>
    <property type="project" value="InterPro"/>
</dbReference>
<dbReference type="CDD" id="cd04369">
    <property type="entry name" value="Bromodomain"/>
    <property type="match status" value="1"/>
</dbReference>
<accession>A0AAJ8L9A5</accession>
<evidence type="ECO:0000256" key="3">
    <source>
        <dbReference type="ARBA" id="ARBA00022853"/>
    </source>
</evidence>
<feature type="compositionally biased region" description="Basic and acidic residues" evidence="9">
    <location>
        <begin position="73"/>
        <end position="90"/>
    </location>
</feature>
<keyword evidence="12" id="KW-1185">Reference proteome</keyword>
<feature type="compositionally biased region" description="Polar residues" evidence="9">
    <location>
        <begin position="267"/>
        <end position="276"/>
    </location>
</feature>
<dbReference type="KEGG" id="kpin:30175675"/>
<evidence type="ECO:0000313" key="11">
    <source>
        <dbReference type="EMBL" id="WWC72539.1"/>
    </source>
</evidence>
<dbReference type="InterPro" id="IPR018359">
    <property type="entry name" value="Bromodomain_CS"/>
</dbReference>
<keyword evidence="5 8" id="KW-0103">Bromodomain</keyword>
<organism evidence="11 12">
    <name type="scientific">Kwoniella pini CBS 10737</name>
    <dbReference type="NCBI Taxonomy" id="1296096"/>
    <lineage>
        <taxon>Eukaryota</taxon>
        <taxon>Fungi</taxon>
        <taxon>Dikarya</taxon>
        <taxon>Basidiomycota</taxon>
        <taxon>Agaricomycotina</taxon>
        <taxon>Tremellomycetes</taxon>
        <taxon>Tremellales</taxon>
        <taxon>Cryptococcaceae</taxon>
        <taxon>Kwoniella</taxon>
    </lineage>
</organism>
<gene>
    <name evidence="11" type="ORF">I206_106501</name>
</gene>
<dbReference type="InterPro" id="IPR037382">
    <property type="entry name" value="Rsc/polybromo"/>
</dbReference>
<evidence type="ECO:0000256" key="5">
    <source>
        <dbReference type="ARBA" id="ARBA00023117"/>
    </source>
</evidence>
<feature type="domain" description="Bromo" evidence="10">
    <location>
        <begin position="112"/>
        <end position="182"/>
    </location>
</feature>
<dbReference type="InterPro" id="IPR001487">
    <property type="entry name" value="Bromodomain"/>
</dbReference>
<evidence type="ECO:0000256" key="6">
    <source>
        <dbReference type="ARBA" id="ARBA00023163"/>
    </source>
</evidence>
<feature type="compositionally biased region" description="Acidic residues" evidence="9">
    <location>
        <begin position="235"/>
        <end position="266"/>
    </location>
</feature>
<feature type="domain" description="Bromo" evidence="10">
    <location>
        <begin position="316"/>
        <end position="386"/>
    </location>
</feature>
<name>A0AAJ8L9A5_9TREE</name>
<protein>
    <recommendedName>
        <fullName evidence="10">Bromo domain-containing protein</fullName>
    </recommendedName>
</protein>
<evidence type="ECO:0000256" key="8">
    <source>
        <dbReference type="PROSITE-ProRule" id="PRU00035"/>
    </source>
</evidence>
<feature type="compositionally biased region" description="Basic and acidic residues" evidence="9">
    <location>
        <begin position="7"/>
        <end position="17"/>
    </location>
</feature>
<dbReference type="Gene3D" id="1.20.920.10">
    <property type="entry name" value="Bromodomain-like"/>
    <property type="match status" value="2"/>
</dbReference>
<dbReference type="Pfam" id="PF00439">
    <property type="entry name" value="Bromodomain"/>
    <property type="match status" value="2"/>
</dbReference>
<sequence>MSSETVETSRRSSRRDAPSSSSAIKAESPSKGNASEDGMTTEKIRKKRLDVNPALILNVEGGRSKRRRTTSQEPEHNPHPIVEDKDSSKDPVKAKELGYVIYRKIMESKSSDGENIAQPFIKLPNKRALPDYYETIKHPMSLEIVHQKLDASEYQSLKDVCADLGQIFNNAKRYNVKDSLIFQYAKKLHKMTRVYYADVLNPDRVKEESDSEGEHDVGSTSHVQPTSATSVEVGAEVEGEGDAEGEDEEVDAEGEVDPEGDIEMEDITTTGNTSGVPTKIKRVRRRGAYMKDGPSVYKLIKPVLRAIKEAKARDGSGREIAGIFSKLPSRKDFPDYYTTIRHPISLEEIESKQVGRRYESFQEFADDIELMVKNGMQYNEDGSEVYRDAQQIREVLHWHQTLHRQTRPPRPSSTAPVPTRIHHISTPTYSHPQPAYSHSPVGGPMPLPFPIPTSAPSPGLTPYSAGPSRSPQPPIPGIQGHRAYLPALPPGVVTEEIVATLERYPPYERQAWVQSLSPLAVNMYRTMLATNEARKRGQVPGLPPTPQPHTPYSPAQHPQQQPSPIPSQQILQQTSMSSPAQIHIHQTPHANHQTPSQSHVQIQNQTQNKPIKVEKPKPPIPTIKHIDFTFSSASNISSRQTIRLKNSRGLVTHAIILKSNTSEIELIAYIDDSPISSHSENEGKTISNGNGNDNHNDNEDSTIGPVPVPVLTPELSLRINGNQGSLPRFIYNNNNNNNESIGVKQGEKPKGMKWTLHISTSKIESKIEIVSTKPGTLAETTTIFVNRQF</sequence>
<dbReference type="GO" id="GO:0006338">
    <property type="term" value="P:chromatin remodeling"/>
    <property type="evidence" value="ECO:0007669"/>
    <property type="project" value="InterPro"/>
</dbReference>
<evidence type="ECO:0000313" key="12">
    <source>
        <dbReference type="Proteomes" id="UP000094020"/>
    </source>
</evidence>
<feature type="compositionally biased region" description="Low complexity" evidence="9">
    <location>
        <begin position="552"/>
        <end position="575"/>
    </location>
</feature>
<dbReference type="PROSITE" id="PS50014">
    <property type="entry name" value="BROMODOMAIN_2"/>
    <property type="match status" value="2"/>
</dbReference>
<keyword evidence="7" id="KW-0539">Nucleus</keyword>
<evidence type="ECO:0000256" key="2">
    <source>
        <dbReference type="ARBA" id="ARBA00022737"/>
    </source>
</evidence>
<dbReference type="PRINTS" id="PR00503">
    <property type="entry name" value="BROMODOMAIN"/>
</dbReference>
<dbReference type="RefSeq" id="XP_070059430.1">
    <property type="nucleotide sequence ID" value="XM_070203329.1"/>
</dbReference>
<dbReference type="Proteomes" id="UP000094020">
    <property type="component" value="Chromosome 9"/>
</dbReference>
<dbReference type="PANTHER" id="PTHR16062">
    <property type="entry name" value="SWI/SNF-RELATED"/>
    <property type="match status" value="1"/>
</dbReference>
<feature type="region of interest" description="Disordered" evidence="9">
    <location>
        <begin position="533"/>
        <end position="618"/>
    </location>
</feature>
<evidence type="ECO:0000259" key="10">
    <source>
        <dbReference type="PROSITE" id="PS50014"/>
    </source>
</evidence>
<feature type="compositionally biased region" description="Polar residues" evidence="9">
    <location>
        <begin position="218"/>
        <end position="230"/>
    </location>
</feature>
<evidence type="ECO:0000256" key="9">
    <source>
        <dbReference type="SAM" id="MobiDB-lite"/>
    </source>
</evidence>
<feature type="compositionally biased region" description="Polar residues" evidence="9">
    <location>
        <begin position="588"/>
        <end position="608"/>
    </location>
</feature>
<evidence type="ECO:0000256" key="7">
    <source>
        <dbReference type="ARBA" id="ARBA00023242"/>
    </source>
</evidence>
<keyword evidence="4" id="KW-0805">Transcription regulation</keyword>
<comment type="subcellular location">
    <subcellularLocation>
        <location evidence="1">Nucleus</location>
    </subcellularLocation>
</comment>
<dbReference type="PROSITE" id="PS00633">
    <property type="entry name" value="BROMODOMAIN_1"/>
    <property type="match status" value="1"/>
</dbReference>
<evidence type="ECO:0000256" key="1">
    <source>
        <dbReference type="ARBA" id="ARBA00004123"/>
    </source>
</evidence>
<dbReference type="InterPro" id="IPR036427">
    <property type="entry name" value="Bromodomain-like_sf"/>
</dbReference>
<feature type="region of interest" description="Disordered" evidence="9">
    <location>
        <begin position="677"/>
        <end position="702"/>
    </location>
</feature>
<dbReference type="GO" id="GO:0006368">
    <property type="term" value="P:transcription elongation by RNA polymerase II"/>
    <property type="evidence" value="ECO:0007669"/>
    <property type="project" value="TreeGrafter"/>
</dbReference>
<dbReference type="GO" id="GO:0003682">
    <property type="term" value="F:chromatin binding"/>
    <property type="evidence" value="ECO:0007669"/>
    <property type="project" value="TreeGrafter"/>
</dbReference>
<feature type="compositionally biased region" description="Pro residues" evidence="9">
    <location>
        <begin position="541"/>
        <end position="551"/>
    </location>
</feature>
<dbReference type="GeneID" id="30175675"/>
<reference evidence="11" key="2">
    <citation type="submission" date="2024-02" db="EMBL/GenBank/DDBJ databases">
        <title>Comparative genomics of Cryptococcus and Kwoniella reveals pathogenesis evolution and contrasting modes of karyotype evolution via chromosome fusion or intercentromeric recombination.</title>
        <authorList>
            <person name="Coelho M.A."/>
            <person name="David-Palma M."/>
            <person name="Shea T."/>
            <person name="Bowers K."/>
            <person name="McGinley-Smith S."/>
            <person name="Mohammad A.W."/>
            <person name="Gnirke A."/>
            <person name="Yurkov A.M."/>
            <person name="Nowrousian M."/>
            <person name="Sun S."/>
            <person name="Cuomo C.A."/>
            <person name="Heitman J."/>
        </authorList>
    </citation>
    <scope>NUCLEOTIDE SEQUENCE</scope>
    <source>
        <strain evidence="11">CBS 10737</strain>
    </source>
</reference>
<reference evidence="11" key="1">
    <citation type="submission" date="2013-07" db="EMBL/GenBank/DDBJ databases">
        <authorList>
            <consortium name="The Broad Institute Genome Sequencing Platform"/>
            <person name="Cuomo C."/>
            <person name="Litvintseva A."/>
            <person name="Chen Y."/>
            <person name="Heitman J."/>
            <person name="Sun S."/>
            <person name="Springer D."/>
            <person name="Dromer F."/>
            <person name="Young S.K."/>
            <person name="Zeng Q."/>
            <person name="Gargeya S."/>
            <person name="Fitzgerald M."/>
            <person name="Abouelleil A."/>
            <person name="Alvarado L."/>
            <person name="Berlin A.M."/>
            <person name="Chapman S.B."/>
            <person name="Dewar J."/>
            <person name="Goldberg J."/>
            <person name="Griggs A."/>
            <person name="Gujja S."/>
            <person name="Hansen M."/>
            <person name="Howarth C."/>
            <person name="Imamovic A."/>
            <person name="Larimer J."/>
            <person name="McCowan C."/>
            <person name="Murphy C."/>
            <person name="Pearson M."/>
            <person name="Priest M."/>
            <person name="Roberts A."/>
            <person name="Saif S."/>
            <person name="Shea T."/>
            <person name="Sykes S."/>
            <person name="Wortman J."/>
            <person name="Nusbaum C."/>
            <person name="Birren B."/>
        </authorList>
    </citation>
    <scope>NUCLEOTIDE SEQUENCE</scope>
    <source>
        <strain evidence="11">CBS 10737</strain>
    </source>
</reference>
<feature type="compositionally biased region" description="Basic and acidic residues" evidence="9">
    <location>
        <begin position="205"/>
        <end position="217"/>
    </location>
</feature>
<feature type="region of interest" description="Disordered" evidence="9">
    <location>
        <begin position="205"/>
        <end position="276"/>
    </location>
</feature>
<dbReference type="SUPFAM" id="SSF47370">
    <property type="entry name" value="Bromodomain"/>
    <property type="match status" value="2"/>
</dbReference>
<keyword evidence="2" id="KW-0677">Repeat</keyword>
<dbReference type="SMART" id="SM00297">
    <property type="entry name" value="BROMO"/>
    <property type="match status" value="2"/>
</dbReference>
<feature type="compositionally biased region" description="Low complexity" evidence="9">
    <location>
        <begin position="18"/>
        <end position="31"/>
    </location>
</feature>
<keyword evidence="3" id="KW-0156">Chromatin regulator</keyword>
<dbReference type="EMBL" id="CP144527">
    <property type="protein sequence ID" value="WWC72539.1"/>
    <property type="molecule type" value="Genomic_DNA"/>
</dbReference>
<feature type="region of interest" description="Disordered" evidence="9">
    <location>
        <begin position="1"/>
        <end position="90"/>
    </location>
</feature>
<evidence type="ECO:0000256" key="4">
    <source>
        <dbReference type="ARBA" id="ARBA00023015"/>
    </source>
</evidence>
<proteinExistence type="predicted"/>
<keyword evidence="6" id="KW-0804">Transcription</keyword>